<dbReference type="Pfam" id="PF07980">
    <property type="entry name" value="SusD_RagB"/>
    <property type="match status" value="1"/>
</dbReference>
<feature type="domain" description="RagB/SusD" evidence="6">
    <location>
        <begin position="280"/>
        <end position="609"/>
    </location>
</feature>
<evidence type="ECO:0000259" key="7">
    <source>
        <dbReference type="Pfam" id="PF14322"/>
    </source>
</evidence>
<comment type="similarity">
    <text evidence="2">Belongs to the SusD family.</text>
</comment>
<dbReference type="SUPFAM" id="SSF48452">
    <property type="entry name" value="TPR-like"/>
    <property type="match status" value="1"/>
</dbReference>
<dbReference type="EMBL" id="QAOQ01000006">
    <property type="protein sequence ID" value="PTQ94890.1"/>
    <property type="molecule type" value="Genomic_DNA"/>
</dbReference>
<organism evidence="8 9">
    <name type="scientific">Mucilaginibacter yixingensis</name>
    <dbReference type="NCBI Taxonomy" id="1295612"/>
    <lineage>
        <taxon>Bacteria</taxon>
        <taxon>Pseudomonadati</taxon>
        <taxon>Bacteroidota</taxon>
        <taxon>Sphingobacteriia</taxon>
        <taxon>Sphingobacteriales</taxon>
        <taxon>Sphingobacteriaceae</taxon>
        <taxon>Mucilaginibacter</taxon>
    </lineage>
</organism>
<evidence type="ECO:0000256" key="1">
    <source>
        <dbReference type="ARBA" id="ARBA00004442"/>
    </source>
</evidence>
<evidence type="ECO:0000256" key="2">
    <source>
        <dbReference type="ARBA" id="ARBA00006275"/>
    </source>
</evidence>
<evidence type="ECO:0000313" key="9">
    <source>
        <dbReference type="Proteomes" id="UP000244168"/>
    </source>
</evidence>
<dbReference type="Gene3D" id="1.25.40.390">
    <property type="match status" value="1"/>
</dbReference>
<keyword evidence="4" id="KW-0472">Membrane</keyword>
<evidence type="ECO:0000313" key="8">
    <source>
        <dbReference type="EMBL" id="PTQ94890.1"/>
    </source>
</evidence>
<keyword evidence="9" id="KW-1185">Reference proteome</keyword>
<reference evidence="8 9" key="1">
    <citation type="submission" date="2018-04" db="EMBL/GenBank/DDBJ databases">
        <title>Genomic Encyclopedia of Archaeal and Bacterial Type Strains, Phase II (KMG-II): from individual species to whole genera.</title>
        <authorList>
            <person name="Goeker M."/>
        </authorList>
    </citation>
    <scope>NUCLEOTIDE SEQUENCE [LARGE SCALE GENOMIC DNA]</scope>
    <source>
        <strain evidence="8 9">DSM 26809</strain>
    </source>
</reference>
<dbReference type="OrthoDB" id="5694214at2"/>
<evidence type="ECO:0000259" key="6">
    <source>
        <dbReference type="Pfam" id="PF07980"/>
    </source>
</evidence>
<keyword evidence="3" id="KW-0732">Signal</keyword>
<dbReference type="InterPro" id="IPR012944">
    <property type="entry name" value="SusD_RagB_dom"/>
</dbReference>
<dbReference type="RefSeq" id="WP_107829623.1">
    <property type="nucleotide sequence ID" value="NZ_CP160205.1"/>
</dbReference>
<feature type="domain" description="SusD-like N-terminal" evidence="7">
    <location>
        <begin position="97"/>
        <end position="223"/>
    </location>
</feature>
<evidence type="ECO:0000256" key="4">
    <source>
        <dbReference type="ARBA" id="ARBA00023136"/>
    </source>
</evidence>
<protein>
    <submittedName>
        <fullName evidence="8">Putative outer membrane starch-binding protein</fullName>
    </submittedName>
</protein>
<keyword evidence="5" id="KW-0998">Cell outer membrane</keyword>
<dbReference type="InterPro" id="IPR011990">
    <property type="entry name" value="TPR-like_helical_dom_sf"/>
</dbReference>
<proteinExistence type="inferred from homology"/>
<accession>A0A2T5J6W3</accession>
<dbReference type="InterPro" id="IPR033985">
    <property type="entry name" value="SusD-like_N"/>
</dbReference>
<evidence type="ECO:0000256" key="3">
    <source>
        <dbReference type="ARBA" id="ARBA00022729"/>
    </source>
</evidence>
<dbReference type="Proteomes" id="UP000244168">
    <property type="component" value="Unassembled WGS sequence"/>
</dbReference>
<dbReference type="Pfam" id="PF14322">
    <property type="entry name" value="SusD-like_3"/>
    <property type="match status" value="1"/>
</dbReference>
<evidence type="ECO:0000256" key="5">
    <source>
        <dbReference type="ARBA" id="ARBA00023237"/>
    </source>
</evidence>
<name>A0A2T5J6W3_9SPHI</name>
<gene>
    <name evidence="8" type="ORF">C8P68_106100</name>
</gene>
<dbReference type="AlphaFoldDB" id="A0A2T5J6W3"/>
<comment type="subcellular location">
    <subcellularLocation>
        <location evidence="1">Cell outer membrane</location>
    </subcellularLocation>
</comment>
<dbReference type="GO" id="GO:0009279">
    <property type="term" value="C:cell outer membrane"/>
    <property type="evidence" value="ECO:0007669"/>
    <property type="project" value="UniProtKB-SubCell"/>
</dbReference>
<comment type="caution">
    <text evidence="8">The sequence shown here is derived from an EMBL/GenBank/DDBJ whole genome shotgun (WGS) entry which is preliminary data.</text>
</comment>
<sequence length="621" mass="69094">MKQQYKNIAIALIAAAGICTSSCRKQLEEYNPTTVTVNLAYGNKTGYEGLINSCYTDMYFFYGKVDWIGPSEMGTDLWTTYSGQDSGMTNYDATLIPTYGTVKTCWGGWYSCINLCNTAIYFSKTVQGYASQADVNAKVAEAYFMRAWANFNLVEQFGDVVLNTNSSAVSDADLNPVRTPETAFYDQIISDLQFACANLPVSQTLRGRVAKKAAYGLLAKVCLQRTRLGDKEKYAKMALDASQELINNPGKYNCALYLSDATTSGFSKVFSAANNKTNTEFLWTQAIDLTGLNPDGFNRGRTRQYYEADLAGKGVDFGTSATSILYGRANTKQYKPSAYLLTTLFDPRETTPDTRFANTFTYKYYAYSDKTITQAIATAYHKDASVVGKTILGTAAAYSGPNAIISATFEEEKNMTNDAGLAIFTPNWTIDPVTKSKMTAMVVDPSDLFDPATGTYKDYTKFPNDVNYSGIFPSFKKYSNKMYSYNNQYWLGDIGILRLGEVYLIAAEAALLYNNDQATAANYVNVIRKRAAVTTRETEMVVTPAQMTVKFILDERGRELAGEHTRWIDLKRTGYLTKDYLTLTNPQAAVNFNPAKHLRRPIPQSFLDAILNYKEFGNNGY</sequence>